<dbReference type="STRING" id="1795632.TH606_09250"/>
<evidence type="ECO:0000313" key="3">
    <source>
        <dbReference type="Proteomes" id="UP000076964"/>
    </source>
</evidence>
<keyword evidence="3" id="KW-1185">Reference proteome</keyword>
<dbReference type="SUPFAM" id="SSF53756">
    <property type="entry name" value="UDP-Glycosyltransferase/glycogen phosphorylase"/>
    <property type="match status" value="1"/>
</dbReference>
<gene>
    <name evidence="2" type="ORF">TH606_09250</name>
</gene>
<dbReference type="EMBL" id="LSFI01000045">
    <property type="protein sequence ID" value="OAG27003.1"/>
    <property type="molecule type" value="Genomic_DNA"/>
</dbReference>
<dbReference type="PANTHER" id="PTHR45947">
    <property type="entry name" value="SULFOQUINOVOSYL TRANSFERASE SQD2"/>
    <property type="match status" value="1"/>
</dbReference>
<dbReference type="Proteomes" id="UP000076964">
    <property type="component" value="Unassembled WGS sequence"/>
</dbReference>
<dbReference type="GO" id="GO:0016757">
    <property type="term" value="F:glycosyltransferase activity"/>
    <property type="evidence" value="ECO:0007669"/>
    <property type="project" value="InterPro"/>
</dbReference>
<dbReference type="InterPro" id="IPR050194">
    <property type="entry name" value="Glycosyltransferase_grp1"/>
</dbReference>
<dbReference type="Gene3D" id="3.40.50.2000">
    <property type="entry name" value="Glycogen Phosphorylase B"/>
    <property type="match status" value="2"/>
</dbReference>
<feature type="domain" description="Glycosyl transferase family 1" evidence="1">
    <location>
        <begin position="143"/>
        <end position="305"/>
    </location>
</feature>
<evidence type="ECO:0000259" key="1">
    <source>
        <dbReference type="Pfam" id="PF00534"/>
    </source>
</evidence>
<organism evidence="2 3">
    <name type="scientific">Thermodesulfatator autotrophicus</name>
    <dbReference type="NCBI Taxonomy" id="1795632"/>
    <lineage>
        <taxon>Bacteria</taxon>
        <taxon>Pseudomonadati</taxon>
        <taxon>Thermodesulfobacteriota</taxon>
        <taxon>Thermodesulfobacteria</taxon>
        <taxon>Thermodesulfobacteriales</taxon>
        <taxon>Thermodesulfatatoraceae</taxon>
        <taxon>Thermodesulfatator</taxon>
    </lineage>
</organism>
<comment type="caution">
    <text evidence="2">The sequence shown here is derived from an EMBL/GenBank/DDBJ whole genome shotgun (WGS) entry which is preliminary data.</text>
</comment>
<evidence type="ECO:0000313" key="2">
    <source>
        <dbReference type="EMBL" id="OAG27003.1"/>
    </source>
</evidence>
<reference evidence="2 3" key="1">
    <citation type="submission" date="2016-02" db="EMBL/GenBank/DDBJ databases">
        <title>Draft genome sequence of Thermodesulfatator sp. S606.</title>
        <authorList>
            <person name="Lai Q."/>
            <person name="Cao J."/>
            <person name="Dupont S."/>
            <person name="Shao Z."/>
            <person name="Jebbar M."/>
            <person name="Alain K."/>
        </authorList>
    </citation>
    <scope>NUCLEOTIDE SEQUENCE [LARGE SCALE GENOMIC DNA]</scope>
    <source>
        <strain evidence="2 3">S606</strain>
    </source>
</reference>
<protein>
    <recommendedName>
        <fullName evidence="1">Glycosyl transferase family 1 domain-containing protein</fullName>
    </recommendedName>
</protein>
<dbReference type="Pfam" id="PF00534">
    <property type="entry name" value="Glycos_transf_1"/>
    <property type="match status" value="1"/>
</dbReference>
<dbReference type="InterPro" id="IPR001296">
    <property type="entry name" value="Glyco_trans_1"/>
</dbReference>
<sequence>MNFNNVDTRKFDFKTFRDAYKKIKDLKIDTLFFCIPGTPDFFSFILAAKLAKVKNIVMHVGAMPTLPFSINFDTLLWKIGRWQWRFYFTCKMSMKCISLALFNNPIQIEKFTKIFSFKNIRKELWWPPIDLDYFKFDHNIRLKMRKKYNVEDKIVFGTVGTLCSQKRQDLIIRAFKKLKQRAKNIKLFIVGTGEKFEEYKNLSLTLELNHDVIFLGERSNIPDLLNMFDVFVFSSSDLNETLGIAVLEAMSCGLPCIVSDLPGLKRIVENNYYGLIFQRNDVDDLVKKMYLLYKDKNLRYKYSNRSLVRSKICDKKNVIDHLLSLLN</sequence>
<dbReference type="AlphaFoldDB" id="A0A177E4W3"/>
<name>A0A177E4W3_9BACT</name>
<proteinExistence type="predicted"/>
<accession>A0A177E4W3</accession>
<dbReference type="PANTHER" id="PTHR45947:SF3">
    <property type="entry name" value="SULFOQUINOVOSYL TRANSFERASE SQD2"/>
    <property type="match status" value="1"/>
</dbReference>